<evidence type="ECO:0000256" key="3">
    <source>
        <dbReference type="ARBA" id="ARBA00023274"/>
    </source>
</evidence>
<dbReference type="GO" id="GO:0006412">
    <property type="term" value="P:translation"/>
    <property type="evidence" value="ECO:0007669"/>
    <property type="project" value="InterPro"/>
</dbReference>
<keyword evidence="2 4" id="KW-0689">Ribosomal protein</keyword>
<name>A0A6V7NJH2_ANACO</name>
<evidence type="ECO:0000256" key="4">
    <source>
        <dbReference type="RuleBase" id="RU004381"/>
    </source>
</evidence>
<proteinExistence type="inferred from homology"/>
<organism evidence="7">
    <name type="scientific">Ananas comosus var. bracteatus</name>
    <name type="common">red pineapple</name>
    <dbReference type="NCBI Taxonomy" id="296719"/>
    <lineage>
        <taxon>Eukaryota</taxon>
        <taxon>Viridiplantae</taxon>
        <taxon>Streptophyta</taxon>
        <taxon>Embryophyta</taxon>
        <taxon>Tracheophyta</taxon>
        <taxon>Spermatophyta</taxon>
        <taxon>Magnoliopsida</taxon>
        <taxon>Liliopsida</taxon>
        <taxon>Poales</taxon>
        <taxon>Bromeliaceae</taxon>
        <taxon>Bromelioideae</taxon>
        <taxon>Ananas</taxon>
    </lineage>
</organism>
<reference evidence="7" key="1">
    <citation type="submission" date="2020-07" db="EMBL/GenBank/DDBJ databases">
        <authorList>
            <person name="Lin J."/>
        </authorList>
    </citation>
    <scope>NUCLEOTIDE SEQUENCE</scope>
</reference>
<dbReference type="AlphaFoldDB" id="A0A6V7NJH2"/>
<dbReference type="PROSITE" id="PS00529">
    <property type="entry name" value="RIBOSOMAL_S24E"/>
    <property type="match status" value="1"/>
</dbReference>
<dbReference type="EMBL" id="LR862139">
    <property type="protein sequence ID" value="CAD1818677.1"/>
    <property type="molecule type" value="Genomic_DNA"/>
</dbReference>
<dbReference type="InterPro" id="IPR053709">
    <property type="entry name" value="eRP_eS24_sf"/>
</dbReference>
<keyword evidence="3 4" id="KW-0687">Ribonucleoprotein</keyword>
<dbReference type="PANTHER" id="PTHR10496">
    <property type="entry name" value="40S RIBOSOMAL PROTEIN S24"/>
    <property type="match status" value="1"/>
</dbReference>
<evidence type="ECO:0000256" key="6">
    <source>
        <dbReference type="SAM" id="MobiDB-lite"/>
    </source>
</evidence>
<feature type="compositionally biased region" description="Low complexity" evidence="6">
    <location>
        <begin position="38"/>
        <end position="52"/>
    </location>
</feature>
<evidence type="ECO:0000256" key="1">
    <source>
        <dbReference type="ARBA" id="ARBA00009680"/>
    </source>
</evidence>
<dbReference type="InterPro" id="IPR018098">
    <property type="entry name" value="Ribosomal_eS24_CS"/>
</dbReference>
<dbReference type="Pfam" id="PF01282">
    <property type="entry name" value="Ribosomal_S24e"/>
    <property type="match status" value="1"/>
</dbReference>
<gene>
    <name evidence="7" type="ORF">CB5_LOCUS1888</name>
</gene>
<protein>
    <recommendedName>
        <fullName evidence="5">40S ribosomal protein S24</fullName>
    </recommendedName>
</protein>
<evidence type="ECO:0000256" key="2">
    <source>
        <dbReference type="ARBA" id="ARBA00022980"/>
    </source>
</evidence>
<sequence length="148" mass="16838">MASSSSSSSPHKPFSSKSLSLTYLIDSCGCSPNPPFLRPRSSASRAPRTLTSFSSPPPRLRLRHDPYLQAHLQVIDVLHLGRANVSKAELKEKLAKLYEVKDPNSIFVFKFRTHFGRRKSMGFGLIYDSVNSVKKYEPKYRLIRVWIQ</sequence>
<evidence type="ECO:0000256" key="5">
    <source>
        <dbReference type="RuleBase" id="RU004383"/>
    </source>
</evidence>
<evidence type="ECO:0000313" key="7">
    <source>
        <dbReference type="EMBL" id="CAD1818677.1"/>
    </source>
</evidence>
<comment type="similarity">
    <text evidence="1 4">Belongs to the eukaryotic ribosomal protein eS24 family.</text>
</comment>
<dbReference type="GO" id="GO:1990904">
    <property type="term" value="C:ribonucleoprotein complex"/>
    <property type="evidence" value="ECO:0007669"/>
    <property type="project" value="UniProtKB-KW"/>
</dbReference>
<dbReference type="InterPro" id="IPR012678">
    <property type="entry name" value="Ribosomal_uL23/eL15/eS24_sf"/>
</dbReference>
<dbReference type="Gene3D" id="3.30.70.3370">
    <property type="match status" value="1"/>
</dbReference>
<accession>A0A6V7NJH2</accession>
<dbReference type="InterPro" id="IPR001976">
    <property type="entry name" value="Ribosomal_eS24"/>
</dbReference>
<dbReference type="GO" id="GO:0003735">
    <property type="term" value="F:structural constituent of ribosome"/>
    <property type="evidence" value="ECO:0007669"/>
    <property type="project" value="InterPro"/>
</dbReference>
<feature type="region of interest" description="Disordered" evidence="6">
    <location>
        <begin position="36"/>
        <end position="56"/>
    </location>
</feature>
<dbReference type="GO" id="GO:0005840">
    <property type="term" value="C:ribosome"/>
    <property type="evidence" value="ECO:0007669"/>
    <property type="project" value="UniProtKB-KW"/>
</dbReference>
<dbReference type="SUPFAM" id="SSF54189">
    <property type="entry name" value="Ribosomal proteins S24e, L23 and L15e"/>
    <property type="match status" value="1"/>
</dbReference>